<evidence type="ECO:0000256" key="1">
    <source>
        <dbReference type="SAM" id="Phobius"/>
    </source>
</evidence>
<dbReference type="AlphaFoldDB" id="A0A369KDT5"/>
<accession>A0A369KDT5</accession>
<feature type="transmembrane region" description="Helical" evidence="1">
    <location>
        <begin position="41"/>
        <end position="61"/>
    </location>
</feature>
<gene>
    <name evidence="2" type="ORF">HAT2_00231</name>
</gene>
<keyword evidence="1" id="KW-1133">Transmembrane helix</keyword>
<keyword evidence="3" id="KW-1185">Reference proteome</keyword>
<keyword evidence="1" id="KW-0812">Transmembrane</keyword>
<comment type="caution">
    <text evidence="2">The sequence shown here is derived from an EMBL/GenBank/DDBJ whole genome shotgun (WGS) entry which is preliminary data.</text>
</comment>
<proteinExistence type="predicted"/>
<keyword evidence="1" id="KW-0472">Membrane</keyword>
<evidence type="ECO:0000313" key="2">
    <source>
        <dbReference type="EMBL" id="RDB31620.1"/>
    </source>
</evidence>
<reference evidence="2 3" key="1">
    <citation type="submission" date="2018-07" db="EMBL/GenBank/DDBJ databases">
        <title>Comparative genomics of the Candidatus Parilichlamydiaceae reveals evidence of convergent evolution and genome reduction in the phylum Chlamydiae.</title>
        <authorList>
            <person name="Taylor-Brown A."/>
            <person name="Polkinghorne A."/>
        </authorList>
    </citation>
    <scope>NUCLEOTIDE SEQUENCE [LARGE SCALE GENOMIC DNA]</scope>
    <source>
        <strain evidence="2 3">Hat2</strain>
    </source>
</reference>
<evidence type="ECO:0000313" key="3">
    <source>
        <dbReference type="Proteomes" id="UP000253816"/>
    </source>
</evidence>
<sequence>MMMEKQIPTMIKLSSISFSFAFSDRGHLYLLLIFYSSFKSIVFPIVAPNWVFFFFSFLIFADRCITATQTRIDESRFRPCLLHEGGESPIGELGPSFRSIIEVVSCQVFSSFL</sequence>
<dbReference type="EMBL" id="QQBG01000010">
    <property type="protein sequence ID" value="RDB31620.1"/>
    <property type="molecule type" value="Genomic_DNA"/>
</dbReference>
<name>A0A369KDT5_9BACT</name>
<protein>
    <submittedName>
        <fullName evidence="2">Uncharacterized protein</fullName>
    </submittedName>
</protein>
<organism evidence="2 3">
    <name type="scientific">Candidatus Similichlamydia laticola</name>
    <dbReference type="NCBI Taxonomy" id="2170265"/>
    <lineage>
        <taxon>Bacteria</taxon>
        <taxon>Pseudomonadati</taxon>
        <taxon>Chlamydiota</taxon>
        <taxon>Chlamydiia</taxon>
        <taxon>Parachlamydiales</taxon>
        <taxon>Candidatus Parilichlamydiaceae</taxon>
        <taxon>Candidatus Similichlamydia</taxon>
    </lineage>
</organism>
<dbReference type="Proteomes" id="UP000253816">
    <property type="component" value="Unassembled WGS sequence"/>
</dbReference>